<feature type="domain" description="HTH cro/C1-type" evidence="2">
    <location>
        <begin position="12"/>
        <end position="66"/>
    </location>
</feature>
<dbReference type="PANTHER" id="PTHR46797">
    <property type="entry name" value="HTH-TYPE TRANSCRIPTIONAL REGULATOR"/>
    <property type="match status" value="1"/>
</dbReference>
<dbReference type="GO" id="GO:0003677">
    <property type="term" value="F:DNA binding"/>
    <property type="evidence" value="ECO:0007669"/>
    <property type="project" value="UniProtKB-KW"/>
</dbReference>
<dbReference type="GO" id="GO:0003700">
    <property type="term" value="F:DNA-binding transcription factor activity"/>
    <property type="evidence" value="ECO:0007669"/>
    <property type="project" value="TreeGrafter"/>
</dbReference>
<evidence type="ECO:0000313" key="4">
    <source>
        <dbReference type="Proteomes" id="UP000823918"/>
    </source>
</evidence>
<evidence type="ECO:0000259" key="2">
    <source>
        <dbReference type="PROSITE" id="PS50943"/>
    </source>
</evidence>
<dbReference type="Pfam" id="PF01381">
    <property type="entry name" value="HTH_3"/>
    <property type="match status" value="1"/>
</dbReference>
<dbReference type="SMART" id="SM00530">
    <property type="entry name" value="HTH_XRE"/>
    <property type="match status" value="1"/>
</dbReference>
<reference evidence="3" key="1">
    <citation type="journal article" date="2021" name="PeerJ">
        <title>Extensive microbial diversity within the chicken gut microbiome revealed by metagenomics and culture.</title>
        <authorList>
            <person name="Gilroy R."/>
            <person name="Ravi A."/>
            <person name="Getino M."/>
            <person name="Pursley I."/>
            <person name="Horton D.L."/>
            <person name="Alikhan N.F."/>
            <person name="Baker D."/>
            <person name="Gharbi K."/>
            <person name="Hall N."/>
            <person name="Watson M."/>
            <person name="Adriaenssens E.M."/>
            <person name="Foster-Nyarko E."/>
            <person name="Jarju S."/>
            <person name="Secka A."/>
            <person name="Antonio M."/>
            <person name="Oren A."/>
            <person name="Chaudhuri R.R."/>
            <person name="La Ragione R."/>
            <person name="Hildebrand F."/>
            <person name="Pallen M.J."/>
        </authorList>
    </citation>
    <scope>NUCLEOTIDE SEQUENCE</scope>
    <source>
        <strain evidence="3">5933</strain>
    </source>
</reference>
<comment type="caution">
    <text evidence="3">The sequence shown here is derived from an EMBL/GenBank/DDBJ whole genome shotgun (WGS) entry which is preliminary data.</text>
</comment>
<dbReference type="InterPro" id="IPR050807">
    <property type="entry name" value="TransReg_Diox_bact_type"/>
</dbReference>
<dbReference type="CDD" id="cd00093">
    <property type="entry name" value="HTH_XRE"/>
    <property type="match status" value="1"/>
</dbReference>
<reference evidence="3" key="2">
    <citation type="submission" date="2021-04" db="EMBL/GenBank/DDBJ databases">
        <authorList>
            <person name="Gilroy R."/>
        </authorList>
    </citation>
    <scope>NUCLEOTIDE SEQUENCE</scope>
    <source>
        <strain evidence="3">5933</strain>
    </source>
</reference>
<dbReference type="SUPFAM" id="SSF47413">
    <property type="entry name" value="lambda repressor-like DNA-binding domains"/>
    <property type="match status" value="1"/>
</dbReference>
<dbReference type="Gene3D" id="1.10.260.40">
    <property type="entry name" value="lambda repressor-like DNA-binding domains"/>
    <property type="match status" value="1"/>
</dbReference>
<dbReference type="PROSITE" id="PS50943">
    <property type="entry name" value="HTH_CROC1"/>
    <property type="match status" value="1"/>
</dbReference>
<keyword evidence="1" id="KW-0238">DNA-binding</keyword>
<proteinExistence type="predicted"/>
<gene>
    <name evidence="3" type="ORF">H9698_03140</name>
</gene>
<name>A0A9D2Q3N0_9FIRM</name>
<dbReference type="PANTHER" id="PTHR46797:SF1">
    <property type="entry name" value="METHYLPHOSPHONATE SYNTHASE"/>
    <property type="match status" value="1"/>
</dbReference>
<dbReference type="InterPro" id="IPR010982">
    <property type="entry name" value="Lambda_DNA-bd_dom_sf"/>
</dbReference>
<sequence length="104" mass="11969">MSDVTAWVGHRIQSLRLERGWTQEQLAEYADLHVSYVSTLEKGKKNPSIEVINRLTSAFQLSLSDFFSPAPQTRCEIRHRVQQEEVEALLKDFSNKLLSICNHP</sequence>
<dbReference type="EMBL" id="DWWA01000018">
    <property type="protein sequence ID" value="HJC71776.1"/>
    <property type="molecule type" value="Genomic_DNA"/>
</dbReference>
<accession>A0A9D2Q3N0</accession>
<organism evidence="3 4">
    <name type="scientific">Candidatus Ruthenibacterium merdavium</name>
    <dbReference type="NCBI Taxonomy" id="2838752"/>
    <lineage>
        <taxon>Bacteria</taxon>
        <taxon>Bacillati</taxon>
        <taxon>Bacillota</taxon>
        <taxon>Clostridia</taxon>
        <taxon>Eubacteriales</taxon>
        <taxon>Oscillospiraceae</taxon>
        <taxon>Ruthenibacterium</taxon>
    </lineage>
</organism>
<dbReference type="AlphaFoldDB" id="A0A9D2Q3N0"/>
<dbReference type="GO" id="GO:0005829">
    <property type="term" value="C:cytosol"/>
    <property type="evidence" value="ECO:0007669"/>
    <property type="project" value="TreeGrafter"/>
</dbReference>
<evidence type="ECO:0000256" key="1">
    <source>
        <dbReference type="ARBA" id="ARBA00023125"/>
    </source>
</evidence>
<protein>
    <submittedName>
        <fullName evidence="3">Helix-turn-helix domain-containing protein</fullName>
    </submittedName>
</protein>
<evidence type="ECO:0000313" key="3">
    <source>
        <dbReference type="EMBL" id="HJC71776.1"/>
    </source>
</evidence>
<dbReference type="InterPro" id="IPR001387">
    <property type="entry name" value="Cro/C1-type_HTH"/>
</dbReference>
<dbReference type="Proteomes" id="UP000823918">
    <property type="component" value="Unassembled WGS sequence"/>
</dbReference>